<proteinExistence type="predicted"/>
<protein>
    <submittedName>
        <fullName evidence="2">Uncharacterized protein</fullName>
    </submittedName>
</protein>
<evidence type="ECO:0000313" key="3">
    <source>
        <dbReference type="Proteomes" id="UP000239485"/>
    </source>
</evidence>
<accession>A0A2S6IER4</accession>
<keyword evidence="3" id="KW-1185">Reference proteome</keyword>
<evidence type="ECO:0000313" key="2">
    <source>
        <dbReference type="EMBL" id="PPK92676.1"/>
    </source>
</evidence>
<dbReference type="Proteomes" id="UP000239485">
    <property type="component" value="Unassembled WGS sequence"/>
</dbReference>
<evidence type="ECO:0000256" key="1">
    <source>
        <dbReference type="SAM" id="MobiDB-lite"/>
    </source>
</evidence>
<organism evidence="2 3">
    <name type="scientific">Kineococcus xinjiangensis</name>
    <dbReference type="NCBI Taxonomy" id="512762"/>
    <lineage>
        <taxon>Bacteria</taxon>
        <taxon>Bacillati</taxon>
        <taxon>Actinomycetota</taxon>
        <taxon>Actinomycetes</taxon>
        <taxon>Kineosporiales</taxon>
        <taxon>Kineosporiaceae</taxon>
        <taxon>Kineococcus</taxon>
    </lineage>
</organism>
<feature type="region of interest" description="Disordered" evidence="1">
    <location>
        <begin position="85"/>
        <end position="108"/>
    </location>
</feature>
<gene>
    <name evidence="2" type="ORF">CLV92_113105</name>
</gene>
<dbReference type="OrthoDB" id="3579809at2"/>
<dbReference type="AlphaFoldDB" id="A0A2S6IER4"/>
<name>A0A2S6IER4_9ACTN</name>
<sequence>MSPTTGLLTDAEVQALRDAVTEAVLATPAGMRESLADDPEAALRLVAATRVAAEETSRLLREAAAGARAAGHSWDTLGKLLGVSKQAAQQRFGTPSRPDPGETTGPRERKVLSPLTSLDEMAVLTEHGRKGWELVDYGTLFHVVEESDVQWEHYRHPWSPGARRRMEAEGWTLVKTMTFPWGYYKRSLDLPPEA</sequence>
<reference evidence="2 3" key="1">
    <citation type="submission" date="2018-02" db="EMBL/GenBank/DDBJ databases">
        <title>Genomic Encyclopedia of Archaeal and Bacterial Type Strains, Phase II (KMG-II): from individual species to whole genera.</title>
        <authorList>
            <person name="Goeker M."/>
        </authorList>
    </citation>
    <scope>NUCLEOTIDE SEQUENCE [LARGE SCALE GENOMIC DNA]</scope>
    <source>
        <strain evidence="2 3">DSM 22857</strain>
    </source>
</reference>
<dbReference type="EMBL" id="PTJD01000013">
    <property type="protein sequence ID" value="PPK92676.1"/>
    <property type="molecule type" value="Genomic_DNA"/>
</dbReference>
<comment type="caution">
    <text evidence="2">The sequence shown here is derived from an EMBL/GenBank/DDBJ whole genome shotgun (WGS) entry which is preliminary data.</text>
</comment>
<dbReference type="RefSeq" id="WP_104434547.1">
    <property type="nucleotide sequence ID" value="NZ_PTJD01000013.1"/>
</dbReference>